<dbReference type="KEGG" id="muc:MuYL_2500"/>
<organism evidence="1 2">
    <name type="scientific">Mucilaginibacter xinganensis</name>
    <dbReference type="NCBI Taxonomy" id="1234841"/>
    <lineage>
        <taxon>Bacteria</taxon>
        <taxon>Pseudomonadati</taxon>
        <taxon>Bacteroidota</taxon>
        <taxon>Sphingobacteriia</taxon>
        <taxon>Sphingobacteriales</taxon>
        <taxon>Sphingobacteriaceae</taxon>
        <taxon>Mucilaginibacter</taxon>
    </lineage>
</organism>
<dbReference type="AlphaFoldDB" id="A0A223NWY7"/>
<keyword evidence="2" id="KW-1185">Reference proteome</keyword>
<gene>
    <name evidence="1" type="ORF">MuYL_2500</name>
</gene>
<dbReference type="RefSeq" id="WP_094570744.1">
    <property type="nucleotide sequence ID" value="NZ_CP022743.1"/>
</dbReference>
<proteinExistence type="predicted"/>
<dbReference type="EMBL" id="CP022743">
    <property type="protein sequence ID" value="ASU34387.1"/>
    <property type="molecule type" value="Genomic_DNA"/>
</dbReference>
<accession>A0A223NWY7</accession>
<evidence type="ECO:0000313" key="1">
    <source>
        <dbReference type="EMBL" id="ASU34387.1"/>
    </source>
</evidence>
<dbReference type="Proteomes" id="UP000215002">
    <property type="component" value="Chromosome"/>
</dbReference>
<protein>
    <submittedName>
        <fullName evidence="1">Uncharacterized protein</fullName>
    </submittedName>
</protein>
<evidence type="ECO:0000313" key="2">
    <source>
        <dbReference type="Proteomes" id="UP000215002"/>
    </source>
</evidence>
<name>A0A223NWY7_9SPHI</name>
<reference evidence="1 2" key="1">
    <citation type="submission" date="2017-08" db="EMBL/GenBank/DDBJ databases">
        <title>Complete genome sequence of Mucilaginibacter sp. strain BJC16-A31.</title>
        <authorList>
            <consortium name="Henan University of Science and Technology"/>
            <person name="You X."/>
        </authorList>
    </citation>
    <scope>NUCLEOTIDE SEQUENCE [LARGE SCALE GENOMIC DNA]</scope>
    <source>
        <strain evidence="1 2">BJC16-A31</strain>
    </source>
</reference>
<sequence>MQTETYTNENGTEILVHFDDLQVELLDRCDHSAFYKCTGYDANGTEYVGTAEFCCGEFEAITDIEEL</sequence>